<protein>
    <submittedName>
        <fullName evidence="1">Uncharacterized protein</fullName>
    </submittedName>
</protein>
<evidence type="ECO:0000313" key="2">
    <source>
        <dbReference type="Proteomes" id="UP000828941"/>
    </source>
</evidence>
<evidence type="ECO:0000313" key="1">
    <source>
        <dbReference type="EMBL" id="KAI4323813.1"/>
    </source>
</evidence>
<proteinExistence type="predicted"/>
<dbReference type="Proteomes" id="UP000828941">
    <property type="component" value="Chromosome 9"/>
</dbReference>
<organism evidence="1 2">
    <name type="scientific">Bauhinia variegata</name>
    <name type="common">Purple orchid tree</name>
    <name type="synonym">Phanera variegata</name>
    <dbReference type="NCBI Taxonomy" id="167791"/>
    <lineage>
        <taxon>Eukaryota</taxon>
        <taxon>Viridiplantae</taxon>
        <taxon>Streptophyta</taxon>
        <taxon>Embryophyta</taxon>
        <taxon>Tracheophyta</taxon>
        <taxon>Spermatophyta</taxon>
        <taxon>Magnoliopsida</taxon>
        <taxon>eudicotyledons</taxon>
        <taxon>Gunneridae</taxon>
        <taxon>Pentapetalae</taxon>
        <taxon>rosids</taxon>
        <taxon>fabids</taxon>
        <taxon>Fabales</taxon>
        <taxon>Fabaceae</taxon>
        <taxon>Cercidoideae</taxon>
        <taxon>Cercideae</taxon>
        <taxon>Bauhiniinae</taxon>
        <taxon>Bauhinia</taxon>
    </lineage>
</organism>
<sequence>MSSSTATDVSPSSSVILPPPWKYHVYVSFRREDTRRGFVENLCAALKRKGLVTFIDEEQLERERFALSEVANIVGWQTVGWYEWDLIEHIVSTVWKKLFNMCRSISGKSLSDFLVEILAKLVSPEVTNFLAKRLVLDKIKQSLVTLAGMVTGIEKKTFTPKTSEEEWSSHLENILYLLDEAIKHISMGREIIAEAKVNVILKELETMTEDPDLSIRGQTISNEKKTIHFLQSYQESGRKNASMTVIVGGDNSQNTIMACYVYSDETEEASFELRGWVRFANELEALSLTKSILASFNADFHDGDDLQTLVAQLRECLSGRKCLLVINGCDSFQNWEIFEKCFEAAERGSSIILTAQKADITKIADCVVFLYQDVVSVSEAVRADFNSSEMDSSDLPGSIRDQFIWKTLHSTSSHYLGKQPKTILEEDMVPEEVHEVATATSKETDSLIEGLAHLLEPQSPPTGVNSGIKDDNDAKALKAADHQEENAAEIMGVVDDKTEASSGQDIFDFFSSFETTRVSDVKALLLIINLNWLKRREETDSNLNIFCSSSPTLSSHR</sequence>
<accession>A0ACB9MIH5</accession>
<name>A0ACB9MIH5_BAUVA</name>
<comment type="caution">
    <text evidence="1">The sequence shown here is derived from an EMBL/GenBank/DDBJ whole genome shotgun (WGS) entry which is preliminary data.</text>
</comment>
<keyword evidence="2" id="KW-1185">Reference proteome</keyword>
<gene>
    <name evidence="1" type="ORF">L6164_023393</name>
</gene>
<reference evidence="1 2" key="1">
    <citation type="journal article" date="2022" name="DNA Res.">
        <title>Chromosomal-level genome assembly of the orchid tree Bauhinia variegata (Leguminosae; Cercidoideae) supports the allotetraploid origin hypothesis of Bauhinia.</title>
        <authorList>
            <person name="Zhong Y."/>
            <person name="Chen Y."/>
            <person name="Zheng D."/>
            <person name="Pang J."/>
            <person name="Liu Y."/>
            <person name="Luo S."/>
            <person name="Meng S."/>
            <person name="Qian L."/>
            <person name="Wei D."/>
            <person name="Dai S."/>
            <person name="Zhou R."/>
        </authorList>
    </citation>
    <scope>NUCLEOTIDE SEQUENCE [LARGE SCALE GENOMIC DNA]</scope>
    <source>
        <strain evidence="1">BV-YZ2020</strain>
    </source>
</reference>
<dbReference type="EMBL" id="CM039434">
    <property type="protein sequence ID" value="KAI4323813.1"/>
    <property type="molecule type" value="Genomic_DNA"/>
</dbReference>